<feature type="compositionally biased region" description="Polar residues" evidence="1">
    <location>
        <begin position="77"/>
        <end position="86"/>
    </location>
</feature>
<comment type="caution">
    <text evidence="2">The sequence shown here is derived from an EMBL/GenBank/DDBJ whole genome shotgun (WGS) entry which is preliminary data.</text>
</comment>
<feature type="compositionally biased region" description="Polar residues" evidence="1">
    <location>
        <begin position="96"/>
        <end position="120"/>
    </location>
</feature>
<reference evidence="2" key="1">
    <citation type="submission" date="2021-01" db="EMBL/GenBank/DDBJ databases">
        <authorList>
            <consortium name="Genoscope - CEA"/>
            <person name="William W."/>
        </authorList>
    </citation>
    <scope>NUCLEOTIDE SEQUENCE</scope>
</reference>
<dbReference type="EMBL" id="CAJJDM010000060">
    <property type="protein sequence ID" value="CAD8078111.1"/>
    <property type="molecule type" value="Genomic_DNA"/>
</dbReference>
<accession>A0A8S1MI34</accession>
<feature type="compositionally biased region" description="Polar residues" evidence="1">
    <location>
        <begin position="56"/>
        <end position="69"/>
    </location>
</feature>
<evidence type="ECO:0000313" key="3">
    <source>
        <dbReference type="Proteomes" id="UP000688137"/>
    </source>
</evidence>
<dbReference type="Proteomes" id="UP000688137">
    <property type="component" value="Unassembled WGS sequence"/>
</dbReference>
<keyword evidence="3" id="KW-1185">Reference proteome</keyword>
<dbReference type="AlphaFoldDB" id="A0A8S1MI34"/>
<feature type="compositionally biased region" description="Basic and acidic residues" evidence="1">
    <location>
        <begin position="35"/>
        <end position="48"/>
    </location>
</feature>
<proteinExistence type="predicted"/>
<sequence length="220" mass="26001">MFNKQPFYLHTSRFQRQSQRANVLPSVAQYLQKVRTPEKNIPKQKESPSYRIKSNPKINQQRQASSSSPTREKPQLKYNSFHSQQIRQKRKLQEMVNDSQAISRKQKTETALENQVQSPKKNVLQESQEIMLKLQKNAAVRRVKTEECDREDHLNSIRGTVQRQNKNQKFENQNLLDLLLLSTIELKHHFEQTRTARQIMPTKAKVARLSIKQFPKDFFC</sequence>
<organism evidence="2 3">
    <name type="scientific">Paramecium primaurelia</name>
    <dbReference type="NCBI Taxonomy" id="5886"/>
    <lineage>
        <taxon>Eukaryota</taxon>
        <taxon>Sar</taxon>
        <taxon>Alveolata</taxon>
        <taxon>Ciliophora</taxon>
        <taxon>Intramacronucleata</taxon>
        <taxon>Oligohymenophorea</taxon>
        <taxon>Peniculida</taxon>
        <taxon>Parameciidae</taxon>
        <taxon>Paramecium</taxon>
    </lineage>
</organism>
<gene>
    <name evidence="2" type="ORF">PPRIM_AZ9-3.1.T0590170</name>
</gene>
<protein>
    <submittedName>
        <fullName evidence="2">Uncharacterized protein</fullName>
    </submittedName>
</protein>
<name>A0A8S1MI34_PARPR</name>
<feature type="region of interest" description="Disordered" evidence="1">
    <location>
        <begin position="34"/>
        <end position="120"/>
    </location>
</feature>
<evidence type="ECO:0000313" key="2">
    <source>
        <dbReference type="EMBL" id="CAD8078111.1"/>
    </source>
</evidence>
<evidence type="ECO:0000256" key="1">
    <source>
        <dbReference type="SAM" id="MobiDB-lite"/>
    </source>
</evidence>